<sequence length="86" mass="9806">MFELLFVVAFFLMLLATGVSLLGIIAALMVATLVMFFGGIVALMIKVLPWLLLAVAVVWVIRTVKAPKVPDYRRTSRYSRTNRWRY</sequence>
<organism evidence="2">
    <name type="scientific">Cronobacter turicensis</name>
    <dbReference type="NCBI Taxonomy" id="413502"/>
    <lineage>
        <taxon>Bacteria</taxon>
        <taxon>Pseudomonadati</taxon>
        <taxon>Pseudomonadota</taxon>
        <taxon>Gammaproteobacteria</taxon>
        <taxon>Enterobacterales</taxon>
        <taxon>Enterobacteriaceae</taxon>
        <taxon>Cronobacter</taxon>
    </lineage>
</organism>
<evidence type="ECO:0000313" key="2">
    <source>
        <dbReference type="EMBL" id="PUX17457.1"/>
    </source>
</evidence>
<comment type="caution">
    <text evidence="2">The sequence shown here is derived from an EMBL/GenBank/DDBJ whole genome shotgun (WGS) entry which is preliminary data.</text>
</comment>
<protein>
    <submittedName>
        <fullName evidence="2">Envelope stress response protein PspG</fullName>
    </submittedName>
</protein>
<name>A0A2T7AY55_9ENTR</name>
<keyword evidence="1" id="KW-0812">Transmembrane</keyword>
<dbReference type="AlphaFoldDB" id="A0A2T7AY55"/>
<dbReference type="EMBL" id="MSAG01000043">
    <property type="protein sequence ID" value="PUX17457.1"/>
    <property type="molecule type" value="Genomic_DNA"/>
</dbReference>
<dbReference type="RefSeq" id="WP_075199616.1">
    <property type="nucleotide sequence ID" value="NZ_CP187984.1"/>
</dbReference>
<dbReference type="Pfam" id="PF09583">
    <property type="entry name" value="Phageshock_PspG"/>
    <property type="match status" value="1"/>
</dbReference>
<keyword evidence="1" id="KW-1133">Transmembrane helix</keyword>
<reference evidence="2" key="1">
    <citation type="submission" date="2016-12" db="EMBL/GenBank/DDBJ databases">
        <title>Analysis of the Molecular Diversity Among Cronobacter Species Isolated from Filth Flies Using a Pan Genomic DNA Microarray.</title>
        <authorList>
            <person name="Pava-Ripoll M."/>
            <person name="Tall B."/>
            <person name="Farber J."/>
            <person name="Fanning S."/>
            <person name="Lehner A."/>
            <person name="Stephan R."/>
            <person name="Pagotto F."/>
            <person name="Iverson C."/>
            <person name="Ziobro G."/>
            <person name="Miller A."/>
            <person name="Pearson R."/>
            <person name="Yan Q."/>
            <person name="Kim M."/>
            <person name="Jeong S."/>
            <person name="Park J."/>
            <person name="Jun S."/>
            <person name="Choi H."/>
            <person name="Chung T."/>
            <person name="Yoo Y."/>
            <person name="Park E."/>
            <person name="Hwang S."/>
            <person name="Lee B."/>
            <person name="Sathyamoorthy V."/>
            <person name="Carter L."/>
            <person name="Mammel M."/>
            <person name="Jackson S."/>
            <person name="Kothary M."/>
            <person name="Patel I."/>
            <person name="Grim C."/>
            <person name="Gopinath G."/>
            <person name="Gangiredla J."/>
            <person name="Chase H."/>
        </authorList>
    </citation>
    <scope>NUCLEOTIDE SEQUENCE [LARGE SCALE GENOMIC DNA]</scope>
    <source>
        <strain evidence="2">MOD1-Sh41s</strain>
    </source>
</reference>
<gene>
    <name evidence="2" type="ORF">BS411_20690</name>
</gene>
<dbReference type="OrthoDB" id="6566611at2"/>
<feature type="transmembrane region" description="Helical" evidence="1">
    <location>
        <begin position="33"/>
        <end position="61"/>
    </location>
</feature>
<proteinExistence type="predicted"/>
<keyword evidence="1" id="KW-0472">Membrane</keyword>
<dbReference type="NCBIfam" id="TIGR02975">
    <property type="entry name" value="phageshock_pspG"/>
    <property type="match status" value="1"/>
</dbReference>
<evidence type="ECO:0000256" key="1">
    <source>
        <dbReference type="SAM" id="Phobius"/>
    </source>
</evidence>
<accession>A0A2T7AY55</accession>
<dbReference type="InterPro" id="IPR014318">
    <property type="entry name" value="Phageshock_PspG"/>
</dbReference>